<feature type="domain" description="Major facilitator superfamily (MFS) profile" evidence="8">
    <location>
        <begin position="1"/>
        <end position="403"/>
    </location>
</feature>
<dbReference type="Pfam" id="PF03825">
    <property type="entry name" value="Nuc_H_symport"/>
    <property type="match status" value="1"/>
</dbReference>
<name>A0A840A2F2_9CAUL</name>
<keyword evidence="2" id="KW-0813">Transport</keyword>
<accession>A0A840A2F2</accession>
<feature type="transmembrane region" description="Helical" evidence="7">
    <location>
        <begin position="337"/>
        <end position="357"/>
    </location>
</feature>
<dbReference type="Gene3D" id="1.20.1250.20">
    <property type="entry name" value="MFS general substrate transporter like domains"/>
    <property type="match status" value="2"/>
</dbReference>
<dbReference type="PANTHER" id="PTHR23522">
    <property type="entry name" value="BLL5896 PROTEIN"/>
    <property type="match status" value="1"/>
</dbReference>
<reference evidence="9 10" key="1">
    <citation type="submission" date="2020-08" db="EMBL/GenBank/DDBJ databases">
        <title>Genomic Encyclopedia of Type Strains, Phase IV (KMG-IV): sequencing the most valuable type-strain genomes for metagenomic binning, comparative biology and taxonomic classification.</title>
        <authorList>
            <person name="Goeker M."/>
        </authorList>
    </citation>
    <scope>NUCLEOTIDE SEQUENCE [LARGE SCALE GENOMIC DNA]</scope>
    <source>
        <strain evidence="9 10">DSM 21793</strain>
    </source>
</reference>
<sequence length="426" mass="45938">MTTNVRLFLMMVLQLAIWGAWAPKLFPYMTMLGFEAWQQSLVGSSWGVAALVGIFFSNQFADRNFSAERFLAASHLIGGLALVGVAFSTSFWPFFACYLIYSLLYVPTLSVSNSIAFANLRDPAADFGAVRMGGTVGWVMVSWPFVFLLGAHATAEQVRWIFLVAALISFAAAGYSLTLPHTPPRKEAAGIDKLAWRRALTLLGTPFVLVLFIVTFIDSVIHNGYFVVSDAFLTDRVGIAGNLSMVVLSLGQVAEILTMFLLGRVLIRLGWKATMIVGILGHAARFAVFAFFADSIPVIVAVQLLHGICYAFFFATVYIFVDAVFPKDVRSSAQGLFNLLILGVGNVVASFLFPALMGRLTTSVAGADGVARTVVDYPALFMVPTGLALGAVLLLALFFRPPTRGPVAADEQASDQPLTPSVAAPH</sequence>
<feature type="transmembrane region" description="Helical" evidence="7">
    <location>
        <begin position="160"/>
        <end position="178"/>
    </location>
</feature>
<feature type="transmembrane region" description="Helical" evidence="7">
    <location>
        <begin position="269"/>
        <end position="292"/>
    </location>
</feature>
<keyword evidence="3" id="KW-1003">Cell membrane</keyword>
<feature type="transmembrane region" description="Helical" evidence="7">
    <location>
        <begin position="377"/>
        <end position="399"/>
    </location>
</feature>
<proteinExistence type="predicted"/>
<feature type="transmembrane region" description="Helical" evidence="7">
    <location>
        <begin position="237"/>
        <end position="262"/>
    </location>
</feature>
<dbReference type="InterPro" id="IPR004740">
    <property type="entry name" value="Nuc_H_symport"/>
</dbReference>
<comment type="caution">
    <text evidence="9">The sequence shown here is derived from an EMBL/GenBank/DDBJ whole genome shotgun (WGS) entry which is preliminary data.</text>
</comment>
<dbReference type="GO" id="GO:0015213">
    <property type="term" value="F:uridine transmembrane transporter activity"/>
    <property type="evidence" value="ECO:0007669"/>
    <property type="project" value="TreeGrafter"/>
</dbReference>
<dbReference type="PROSITE" id="PS50850">
    <property type="entry name" value="MFS"/>
    <property type="match status" value="1"/>
</dbReference>
<keyword evidence="5 7" id="KW-1133">Transmembrane helix</keyword>
<evidence type="ECO:0000256" key="4">
    <source>
        <dbReference type="ARBA" id="ARBA00022692"/>
    </source>
</evidence>
<feature type="transmembrane region" description="Helical" evidence="7">
    <location>
        <begin position="304"/>
        <end position="325"/>
    </location>
</feature>
<protein>
    <submittedName>
        <fullName evidence="9">MFS family permease</fullName>
    </submittedName>
</protein>
<feature type="transmembrane region" description="Helical" evidence="7">
    <location>
        <begin position="7"/>
        <end position="24"/>
    </location>
</feature>
<evidence type="ECO:0000256" key="1">
    <source>
        <dbReference type="ARBA" id="ARBA00004651"/>
    </source>
</evidence>
<feature type="transmembrane region" description="Helical" evidence="7">
    <location>
        <begin position="98"/>
        <end position="120"/>
    </location>
</feature>
<feature type="transmembrane region" description="Helical" evidence="7">
    <location>
        <begin position="199"/>
        <end position="217"/>
    </location>
</feature>
<dbReference type="EMBL" id="JACIDK010000004">
    <property type="protein sequence ID" value="MBB3892159.1"/>
    <property type="molecule type" value="Genomic_DNA"/>
</dbReference>
<dbReference type="InterPro" id="IPR020846">
    <property type="entry name" value="MFS_dom"/>
</dbReference>
<comment type="subcellular location">
    <subcellularLocation>
        <location evidence="1">Cell membrane</location>
        <topology evidence="1">Multi-pass membrane protein</topology>
    </subcellularLocation>
</comment>
<dbReference type="RefSeq" id="WP_183773949.1">
    <property type="nucleotide sequence ID" value="NZ_JACIDK010000004.1"/>
</dbReference>
<dbReference type="InterPro" id="IPR036259">
    <property type="entry name" value="MFS_trans_sf"/>
</dbReference>
<dbReference type="GO" id="GO:0015212">
    <property type="term" value="F:cytidine transmembrane transporter activity"/>
    <property type="evidence" value="ECO:0007669"/>
    <property type="project" value="TreeGrafter"/>
</dbReference>
<dbReference type="GO" id="GO:0005886">
    <property type="term" value="C:plasma membrane"/>
    <property type="evidence" value="ECO:0007669"/>
    <property type="project" value="UniProtKB-SubCell"/>
</dbReference>
<organism evidence="9 10">
    <name type="scientific">Phenylobacterium haematophilum</name>
    <dbReference type="NCBI Taxonomy" id="98513"/>
    <lineage>
        <taxon>Bacteria</taxon>
        <taxon>Pseudomonadati</taxon>
        <taxon>Pseudomonadota</taxon>
        <taxon>Alphaproteobacteria</taxon>
        <taxon>Caulobacterales</taxon>
        <taxon>Caulobacteraceae</taxon>
        <taxon>Phenylobacterium</taxon>
    </lineage>
</organism>
<keyword evidence="10" id="KW-1185">Reference proteome</keyword>
<dbReference type="AlphaFoldDB" id="A0A840A2F2"/>
<evidence type="ECO:0000256" key="2">
    <source>
        <dbReference type="ARBA" id="ARBA00022448"/>
    </source>
</evidence>
<evidence type="ECO:0000256" key="7">
    <source>
        <dbReference type="SAM" id="Phobius"/>
    </source>
</evidence>
<evidence type="ECO:0000259" key="8">
    <source>
        <dbReference type="PROSITE" id="PS50850"/>
    </source>
</evidence>
<gene>
    <name evidence="9" type="ORF">GGQ61_002892</name>
</gene>
<dbReference type="SUPFAM" id="SSF103473">
    <property type="entry name" value="MFS general substrate transporter"/>
    <property type="match status" value="1"/>
</dbReference>
<feature type="transmembrane region" description="Helical" evidence="7">
    <location>
        <begin position="132"/>
        <end position="154"/>
    </location>
</feature>
<evidence type="ECO:0000313" key="10">
    <source>
        <dbReference type="Proteomes" id="UP000530564"/>
    </source>
</evidence>
<evidence type="ECO:0000256" key="5">
    <source>
        <dbReference type="ARBA" id="ARBA00022989"/>
    </source>
</evidence>
<feature type="transmembrane region" description="Helical" evidence="7">
    <location>
        <begin position="36"/>
        <end position="58"/>
    </location>
</feature>
<evidence type="ECO:0000313" key="9">
    <source>
        <dbReference type="EMBL" id="MBB3892159.1"/>
    </source>
</evidence>
<keyword evidence="6 7" id="KW-0472">Membrane</keyword>
<evidence type="ECO:0000256" key="3">
    <source>
        <dbReference type="ARBA" id="ARBA00022475"/>
    </source>
</evidence>
<feature type="transmembrane region" description="Helical" evidence="7">
    <location>
        <begin position="70"/>
        <end position="92"/>
    </location>
</feature>
<evidence type="ECO:0000256" key="6">
    <source>
        <dbReference type="ARBA" id="ARBA00023136"/>
    </source>
</evidence>
<dbReference type="Proteomes" id="UP000530564">
    <property type="component" value="Unassembled WGS sequence"/>
</dbReference>
<dbReference type="PANTHER" id="PTHR23522:SF4">
    <property type="entry name" value="NUCLEOSIDE PERMEASE NUPG-RELATED"/>
    <property type="match status" value="1"/>
</dbReference>
<keyword evidence="4 7" id="KW-0812">Transmembrane</keyword>